<evidence type="ECO:0000313" key="2">
    <source>
        <dbReference type="Proteomes" id="UP000489600"/>
    </source>
</evidence>
<gene>
    <name evidence="1" type="ORF">ANE_LOCUS15569</name>
</gene>
<proteinExistence type="predicted"/>
<dbReference type="AlphaFoldDB" id="A0A565BUT7"/>
<keyword evidence="2" id="KW-1185">Reference proteome</keyword>
<name>A0A565BUT7_9BRAS</name>
<sequence>MKRRTKVEQTSHVDKRIKYRFQTLKLRPRHPRPDFKTSLVVLLPTDYSTIGGTEPQSLWFVLFLASFNGF</sequence>
<dbReference type="Proteomes" id="UP000489600">
    <property type="component" value="Unassembled WGS sequence"/>
</dbReference>
<organism evidence="1 2">
    <name type="scientific">Arabis nemorensis</name>
    <dbReference type="NCBI Taxonomy" id="586526"/>
    <lineage>
        <taxon>Eukaryota</taxon>
        <taxon>Viridiplantae</taxon>
        <taxon>Streptophyta</taxon>
        <taxon>Embryophyta</taxon>
        <taxon>Tracheophyta</taxon>
        <taxon>Spermatophyta</taxon>
        <taxon>Magnoliopsida</taxon>
        <taxon>eudicotyledons</taxon>
        <taxon>Gunneridae</taxon>
        <taxon>Pentapetalae</taxon>
        <taxon>rosids</taxon>
        <taxon>malvids</taxon>
        <taxon>Brassicales</taxon>
        <taxon>Brassicaceae</taxon>
        <taxon>Arabideae</taxon>
        <taxon>Arabis</taxon>
    </lineage>
</organism>
<evidence type="ECO:0000313" key="1">
    <source>
        <dbReference type="EMBL" id="VVB05125.1"/>
    </source>
</evidence>
<dbReference type="EMBL" id="CABITT030000005">
    <property type="protein sequence ID" value="VVB05125.1"/>
    <property type="molecule type" value="Genomic_DNA"/>
</dbReference>
<protein>
    <submittedName>
        <fullName evidence="1">Uncharacterized protein</fullName>
    </submittedName>
</protein>
<accession>A0A565BUT7</accession>
<comment type="caution">
    <text evidence="1">The sequence shown here is derived from an EMBL/GenBank/DDBJ whole genome shotgun (WGS) entry which is preliminary data.</text>
</comment>
<reference evidence="1" key="1">
    <citation type="submission" date="2019-07" db="EMBL/GenBank/DDBJ databases">
        <authorList>
            <person name="Dittberner H."/>
        </authorList>
    </citation>
    <scope>NUCLEOTIDE SEQUENCE [LARGE SCALE GENOMIC DNA]</scope>
</reference>